<keyword evidence="3" id="KW-1185">Reference proteome</keyword>
<reference evidence="2 3" key="1">
    <citation type="submission" date="2024-09" db="EMBL/GenBank/DDBJ databases">
        <authorList>
            <person name="Sun Q."/>
            <person name="Mori K."/>
        </authorList>
    </citation>
    <scope>NUCLEOTIDE SEQUENCE [LARGE SCALE GENOMIC DNA]</scope>
    <source>
        <strain evidence="2 3">JCM 3307</strain>
    </source>
</reference>
<accession>A0ABV5M2V9</accession>
<comment type="caution">
    <text evidence="2">The sequence shown here is derived from an EMBL/GenBank/DDBJ whole genome shotgun (WGS) entry which is preliminary data.</text>
</comment>
<dbReference type="Proteomes" id="UP001589608">
    <property type="component" value="Unassembled WGS sequence"/>
</dbReference>
<organism evidence="2 3">
    <name type="scientific">Dactylosporangium vinaceum</name>
    <dbReference type="NCBI Taxonomy" id="53362"/>
    <lineage>
        <taxon>Bacteria</taxon>
        <taxon>Bacillati</taxon>
        <taxon>Actinomycetota</taxon>
        <taxon>Actinomycetes</taxon>
        <taxon>Micromonosporales</taxon>
        <taxon>Micromonosporaceae</taxon>
        <taxon>Dactylosporangium</taxon>
    </lineage>
</organism>
<evidence type="ECO:0000313" key="3">
    <source>
        <dbReference type="Proteomes" id="UP001589608"/>
    </source>
</evidence>
<name>A0ABV5M2V9_9ACTN</name>
<evidence type="ECO:0000313" key="2">
    <source>
        <dbReference type="EMBL" id="MFB9443199.1"/>
    </source>
</evidence>
<evidence type="ECO:0000256" key="1">
    <source>
        <dbReference type="SAM" id="MobiDB-lite"/>
    </source>
</evidence>
<dbReference type="RefSeq" id="WP_223103686.1">
    <property type="nucleotide sequence ID" value="NZ_CP061913.1"/>
</dbReference>
<dbReference type="EMBL" id="JBHMCA010000020">
    <property type="protein sequence ID" value="MFB9443199.1"/>
    <property type="molecule type" value="Genomic_DNA"/>
</dbReference>
<protein>
    <submittedName>
        <fullName evidence="2">Uncharacterized protein</fullName>
    </submittedName>
</protein>
<proteinExistence type="predicted"/>
<feature type="region of interest" description="Disordered" evidence="1">
    <location>
        <begin position="1"/>
        <end position="54"/>
    </location>
</feature>
<sequence length="54" mass="5577">MCGVQAARGKRLPELRWKTRGALPRPVPTDPAGAGAAGPLHTVVSFTPGSGRRA</sequence>
<gene>
    <name evidence="2" type="ORF">ACFFTR_08900</name>
</gene>